<comment type="caution">
    <text evidence="3">The sequence shown here is derived from an EMBL/GenBank/DDBJ whole genome shotgun (WGS) entry which is preliminary data.</text>
</comment>
<dbReference type="Proteomes" id="UP000265515">
    <property type="component" value="Unassembled WGS sequence"/>
</dbReference>
<evidence type="ECO:0000313" key="4">
    <source>
        <dbReference type="Proteomes" id="UP000265515"/>
    </source>
</evidence>
<feature type="region of interest" description="Disordered" evidence="2">
    <location>
        <begin position="1"/>
        <end position="26"/>
    </location>
</feature>
<proteinExistence type="predicted"/>
<feature type="coiled-coil region" evidence="1">
    <location>
        <begin position="68"/>
        <end position="104"/>
    </location>
</feature>
<name>A0A388KX91_CHABU</name>
<reference evidence="3 4" key="1">
    <citation type="journal article" date="2018" name="Cell">
        <title>The Chara Genome: Secondary Complexity and Implications for Plant Terrestrialization.</title>
        <authorList>
            <person name="Nishiyama T."/>
            <person name="Sakayama H."/>
            <person name="Vries J.D."/>
            <person name="Buschmann H."/>
            <person name="Saint-Marcoux D."/>
            <person name="Ullrich K.K."/>
            <person name="Haas F.B."/>
            <person name="Vanderstraeten L."/>
            <person name="Becker D."/>
            <person name="Lang D."/>
            <person name="Vosolsobe S."/>
            <person name="Rombauts S."/>
            <person name="Wilhelmsson P.K.I."/>
            <person name="Janitza P."/>
            <person name="Kern R."/>
            <person name="Heyl A."/>
            <person name="Rumpler F."/>
            <person name="Villalobos L.I.A.C."/>
            <person name="Clay J.M."/>
            <person name="Skokan R."/>
            <person name="Toyoda A."/>
            <person name="Suzuki Y."/>
            <person name="Kagoshima H."/>
            <person name="Schijlen E."/>
            <person name="Tajeshwar N."/>
            <person name="Catarino B."/>
            <person name="Hetherington A.J."/>
            <person name="Saltykova A."/>
            <person name="Bonnot C."/>
            <person name="Breuninger H."/>
            <person name="Symeonidi A."/>
            <person name="Radhakrishnan G.V."/>
            <person name="Van Nieuwerburgh F."/>
            <person name="Deforce D."/>
            <person name="Chang C."/>
            <person name="Karol K.G."/>
            <person name="Hedrich R."/>
            <person name="Ulvskov P."/>
            <person name="Glockner G."/>
            <person name="Delwiche C.F."/>
            <person name="Petrasek J."/>
            <person name="Van de Peer Y."/>
            <person name="Friml J."/>
            <person name="Beilby M."/>
            <person name="Dolan L."/>
            <person name="Kohara Y."/>
            <person name="Sugano S."/>
            <person name="Fujiyama A."/>
            <person name="Delaux P.-M."/>
            <person name="Quint M."/>
            <person name="TheiBen G."/>
            <person name="Hagemann M."/>
            <person name="Harholt J."/>
            <person name="Dunand C."/>
            <person name="Zachgo S."/>
            <person name="Langdale J."/>
            <person name="Maumus F."/>
            <person name="Straeten D.V.D."/>
            <person name="Gould S.B."/>
            <person name="Rensing S.A."/>
        </authorList>
    </citation>
    <scope>NUCLEOTIDE SEQUENCE [LARGE SCALE GENOMIC DNA]</scope>
    <source>
        <strain evidence="3 4">S276</strain>
    </source>
</reference>
<feature type="region of interest" description="Disordered" evidence="2">
    <location>
        <begin position="123"/>
        <end position="146"/>
    </location>
</feature>
<sequence length="592" mass="67827">MEETQSWRNEALRPGNKRGTISLSTPECDDRLRSRQRVIMSPNVELREEIRKMKDSEYCTMREMEVIKQRKADEAKGIEAERKKLEAEAEVTKLREQVEKLSMEVVVVPTGGTNMKGRLEAVAASGQKTVRRGRPRLTPAKTPRKDDGMKDANDRFIFLREENKRLRVLKKSGLEAICQQEGIEYKTVDATTDELAEIRVNARRFDMNIRSHLVIRITYDECLNKAGIHKLCAAMIGKLDIVEGWKWMMVQRMRLVWKNNMRIGDILYNFRRVAREGDVGCGCGEADRMFTRKDGHVCFKMGEVGFVPTWMRNAKNVPKPSRRCTIGTLKKQIMSTFEPLLMTTSVSCGEIGLLLSGQLMKDCFNRAAVNNEVVCTTDEVYLWRERFEGLVRCPIDHNPGDSLVCCPGIYQLGMKKMFLENVGFEVCSEGEDEINLRNGKKYREMGLESVARWNLKGRMGRCYVIPTHRRPICPTYEECGVVASKRVSRAVNRLLWDLPLRNNFNMRSTKELVKRITEANKELKSDGGFVGAAFDIKEMFCYLPHDAIVRAMEWILDYWIAQGAKGILLKGKGKEAKIRMGDGQDGWKGGWF</sequence>
<protein>
    <submittedName>
        <fullName evidence="3">Uncharacterized protein</fullName>
    </submittedName>
</protein>
<dbReference type="AlphaFoldDB" id="A0A388KX91"/>
<keyword evidence="1" id="KW-0175">Coiled coil</keyword>
<dbReference type="EMBL" id="BFEA01000208">
    <property type="protein sequence ID" value="GBG74657.1"/>
    <property type="molecule type" value="Genomic_DNA"/>
</dbReference>
<evidence type="ECO:0000256" key="2">
    <source>
        <dbReference type="SAM" id="MobiDB-lite"/>
    </source>
</evidence>
<evidence type="ECO:0000313" key="3">
    <source>
        <dbReference type="EMBL" id="GBG74657.1"/>
    </source>
</evidence>
<accession>A0A388KX91</accession>
<dbReference type="Gramene" id="GBG74657">
    <property type="protein sequence ID" value="GBG74657"/>
    <property type="gene ID" value="CBR_g19065"/>
</dbReference>
<gene>
    <name evidence="3" type="ORF">CBR_g19065</name>
</gene>
<organism evidence="3 4">
    <name type="scientific">Chara braunii</name>
    <name type="common">Braun's stonewort</name>
    <dbReference type="NCBI Taxonomy" id="69332"/>
    <lineage>
        <taxon>Eukaryota</taxon>
        <taxon>Viridiplantae</taxon>
        <taxon>Streptophyta</taxon>
        <taxon>Charophyceae</taxon>
        <taxon>Charales</taxon>
        <taxon>Characeae</taxon>
        <taxon>Chara</taxon>
    </lineage>
</organism>
<keyword evidence="4" id="KW-1185">Reference proteome</keyword>
<evidence type="ECO:0000256" key="1">
    <source>
        <dbReference type="SAM" id="Coils"/>
    </source>
</evidence>